<comment type="caution">
    <text evidence="10">The sequence shown here is derived from an EMBL/GenBank/DDBJ whole genome shotgun (WGS) entry which is preliminary data.</text>
</comment>
<feature type="transmembrane region" description="Helical" evidence="8">
    <location>
        <begin position="220"/>
        <end position="239"/>
    </location>
</feature>
<feature type="transmembrane region" description="Helical" evidence="8">
    <location>
        <begin position="128"/>
        <end position="147"/>
    </location>
</feature>
<keyword evidence="2" id="KW-1003">Cell membrane</keyword>
<keyword evidence="3" id="KW-0328">Glycosyltransferase</keyword>
<evidence type="ECO:0000259" key="9">
    <source>
        <dbReference type="Pfam" id="PF13231"/>
    </source>
</evidence>
<feature type="transmembrane region" description="Helical" evidence="8">
    <location>
        <begin position="153"/>
        <end position="170"/>
    </location>
</feature>
<keyword evidence="5 8" id="KW-0812">Transmembrane</keyword>
<accession>A0A532V7F7</accession>
<evidence type="ECO:0000256" key="2">
    <source>
        <dbReference type="ARBA" id="ARBA00022475"/>
    </source>
</evidence>
<keyword evidence="4" id="KW-0808">Transferase</keyword>
<evidence type="ECO:0000256" key="5">
    <source>
        <dbReference type="ARBA" id="ARBA00022692"/>
    </source>
</evidence>
<dbReference type="GO" id="GO:0009103">
    <property type="term" value="P:lipopolysaccharide biosynthetic process"/>
    <property type="evidence" value="ECO:0007669"/>
    <property type="project" value="UniProtKB-ARBA"/>
</dbReference>
<dbReference type="Pfam" id="PF13231">
    <property type="entry name" value="PMT_2"/>
    <property type="match status" value="1"/>
</dbReference>
<evidence type="ECO:0000313" key="10">
    <source>
        <dbReference type="EMBL" id="TKJ43134.1"/>
    </source>
</evidence>
<keyword evidence="7 8" id="KW-0472">Membrane</keyword>
<evidence type="ECO:0000256" key="1">
    <source>
        <dbReference type="ARBA" id="ARBA00004651"/>
    </source>
</evidence>
<feature type="transmembrane region" description="Helical" evidence="8">
    <location>
        <begin position="182"/>
        <end position="208"/>
    </location>
</feature>
<sequence>MHGCRLNLGETLRRNRWLFLLLAASLAIHFLLLIPALKDSSRLFVWADSSCYESLALNMLSGNGYSLARASPYEPNSTMVPGYPLFIAGIYAVFGQSPYAVVIIQVILSLALIAGLMWCGIRQFSKKAGIIAGILLLLNLCLAFYSTQIMTDVLFLAFLLPGLWLVFRLFQGYRPICSGLGAGLLLGLGALTRPIGLYFPLILAFLFFIKPFGKPGRSRLFGYGALLLVCIAVVSPWFIRNRVVFGHFFFSTVQSFNLSHIHAAPIKASIEGKTVYEAEADLERAAFARYGEPCNEAEGFIFTGREAVRYILKHPGRYTVLYAAGVAKTLLPLGFAEFLLFYASPEQGIRNLTPPVQKAILKGDVREALRVIWQERIAPTGWVFVVYVLGLLFNIFIIVLAIKGFVKKGFRSPFNLLAFIVAIYFLGVTGPAGQPRHFLPLLPLAALLAAHGLAIGIPSEAKSPPHDTPS</sequence>
<dbReference type="InterPro" id="IPR050297">
    <property type="entry name" value="LipidA_mod_glycosyltrf_83"/>
</dbReference>
<feature type="transmembrane region" description="Helical" evidence="8">
    <location>
        <begin position="382"/>
        <end position="402"/>
    </location>
</feature>
<dbReference type="GO" id="GO:0005886">
    <property type="term" value="C:plasma membrane"/>
    <property type="evidence" value="ECO:0007669"/>
    <property type="project" value="UniProtKB-SubCell"/>
</dbReference>
<dbReference type="InterPro" id="IPR038731">
    <property type="entry name" value="RgtA/B/C-like"/>
</dbReference>
<feature type="domain" description="Glycosyltransferase RgtA/B/C/D-like" evidence="9">
    <location>
        <begin position="81"/>
        <end position="238"/>
    </location>
</feature>
<dbReference type="EMBL" id="NJBO01000006">
    <property type="protein sequence ID" value="TKJ43134.1"/>
    <property type="molecule type" value="Genomic_DNA"/>
</dbReference>
<feature type="transmembrane region" description="Helical" evidence="8">
    <location>
        <begin position="414"/>
        <end position="432"/>
    </location>
</feature>
<feature type="transmembrane region" description="Helical" evidence="8">
    <location>
        <begin position="17"/>
        <end position="37"/>
    </location>
</feature>
<organism evidence="10 11">
    <name type="scientific">candidate division TA06 bacterium B3_TA06</name>
    <dbReference type="NCBI Taxonomy" id="2012487"/>
    <lineage>
        <taxon>Bacteria</taxon>
        <taxon>Bacteria division TA06</taxon>
    </lineage>
</organism>
<dbReference type="PANTHER" id="PTHR33908">
    <property type="entry name" value="MANNOSYLTRANSFERASE YKCB-RELATED"/>
    <property type="match status" value="1"/>
</dbReference>
<gene>
    <name evidence="10" type="ORF">CEE36_05130</name>
</gene>
<reference evidence="10 11" key="1">
    <citation type="submission" date="2017-06" db="EMBL/GenBank/DDBJ databases">
        <title>Novel microbial phyla capable of carbon fixation and sulfur reduction in deep-sea sediments.</title>
        <authorList>
            <person name="Huang J."/>
            <person name="Baker B."/>
            <person name="Wang Y."/>
        </authorList>
    </citation>
    <scope>NUCLEOTIDE SEQUENCE [LARGE SCALE GENOMIC DNA]</scope>
    <source>
        <strain evidence="10">B3_TA06</strain>
    </source>
</reference>
<dbReference type="GO" id="GO:0016763">
    <property type="term" value="F:pentosyltransferase activity"/>
    <property type="evidence" value="ECO:0007669"/>
    <property type="project" value="TreeGrafter"/>
</dbReference>
<evidence type="ECO:0000256" key="8">
    <source>
        <dbReference type="SAM" id="Phobius"/>
    </source>
</evidence>
<dbReference type="AlphaFoldDB" id="A0A532V7F7"/>
<name>A0A532V7F7_UNCT6</name>
<evidence type="ECO:0000256" key="3">
    <source>
        <dbReference type="ARBA" id="ARBA00022676"/>
    </source>
</evidence>
<feature type="transmembrane region" description="Helical" evidence="8">
    <location>
        <begin position="319"/>
        <end position="343"/>
    </location>
</feature>
<evidence type="ECO:0000256" key="4">
    <source>
        <dbReference type="ARBA" id="ARBA00022679"/>
    </source>
</evidence>
<feature type="transmembrane region" description="Helical" evidence="8">
    <location>
        <begin position="99"/>
        <end position="121"/>
    </location>
</feature>
<dbReference type="PANTHER" id="PTHR33908:SF11">
    <property type="entry name" value="MEMBRANE PROTEIN"/>
    <property type="match status" value="1"/>
</dbReference>
<protein>
    <recommendedName>
        <fullName evidence="9">Glycosyltransferase RgtA/B/C/D-like domain-containing protein</fullName>
    </recommendedName>
</protein>
<evidence type="ECO:0000256" key="7">
    <source>
        <dbReference type="ARBA" id="ARBA00023136"/>
    </source>
</evidence>
<comment type="subcellular location">
    <subcellularLocation>
        <location evidence="1">Cell membrane</location>
        <topology evidence="1">Multi-pass membrane protein</topology>
    </subcellularLocation>
</comment>
<dbReference type="Proteomes" id="UP000317778">
    <property type="component" value="Unassembled WGS sequence"/>
</dbReference>
<proteinExistence type="predicted"/>
<evidence type="ECO:0000256" key="6">
    <source>
        <dbReference type="ARBA" id="ARBA00022989"/>
    </source>
</evidence>
<keyword evidence="6 8" id="KW-1133">Transmembrane helix</keyword>
<evidence type="ECO:0000313" key="11">
    <source>
        <dbReference type="Proteomes" id="UP000317778"/>
    </source>
</evidence>